<name>V4B740_LOTGI</name>
<dbReference type="Proteomes" id="UP000030746">
    <property type="component" value="Unassembled WGS sequence"/>
</dbReference>
<evidence type="ECO:0000313" key="2">
    <source>
        <dbReference type="Proteomes" id="UP000030746"/>
    </source>
</evidence>
<dbReference type="RefSeq" id="XP_009045962.1">
    <property type="nucleotide sequence ID" value="XM_009047714.1"/>
</dbReference>
<evidence type="ECO:0000313" key="1">
    <source>
        <dbReference type="EMBL" id="ESP03351.1"/>
    </source>
</evidence>
<dbReference type="GeneID" id="20244143"/>
<dbReference type="SUPFAM" id="SSF50978">
    <property type="entry name" value="WD40 repeat-like"/>
    <property type="match status" value="1"/>
</dbReference>
<gene>
    <name evidence="1" type="ORF">LOTGIDRAFT_177015</name>
</gene>
<dbReference type="CTD" id="20244143"/>
<dbReference type="PANTHER" id="PTHR19863:SF5">
    <property type="entry name" value="WD REPEAT-CONTAINING PROTEIN 47"/>
    <property type="match status" value="1"/>
</dbReference>
<keyword evidence="2" id="KW-1185">Reference proteome</keyword>
<reference evidence="1 2" key="1">
    <citation type="journal article" date="2013" name="Nature">
        <title>Insights into bilaterian evolution from three spiralian genomes.</title>
        <authorList>
            <person name="Simakov O."/>
            <person name="Marletaz F."/>
            <person name="Cho S.J."/>
            <person name="Edsinger-Gonzales E."/>
            <person name="Havlak P."/>
            <person name="Hellsten U."/>
            <person name="Kuo D.H."/>
            <person name="Larsson T."/>
            <person name="Lv J."/>
            <person name="Arendt D."/>
            <person name="Savage R."/>
            <person name="Osoegawa K."/>
            <person name="de Jong P."/>
            <person name="Grimwood J."/>
            <person name="Chapman J.A."/>
            <person name="Shapiro H."/>
            <person name="Aerts A."/>
            <person name="Otillar R.P."/>
            <person name="Terry A.Y."/>
            <person name="Boore J.L."/>
            <person name="Grigoriev I.V."/>
            <person name="Lindberg D.R."/>
            <person name="Seaver E.C."/>
            <person name="Weisblat D.A."/>
            <person name="Putnam N.H."/>
            <person name="Rokhsar D.S."/>
        </authorList>
    </citation>
    <scope>NUCLEOTIDE SEQUENCE [LARGE SCALE GENOMIC DNA]</scope>
</reference>
<dbReference type="AlphaFoldDB" id="V4B740"/>
<dbReference type="PANTHER" id="PTHR19863">
    <property type="entry name" value="NEMITIN (NEURONAL ENRICHED MAP INTERACTING PROTEIN) HOMOLOG"/>
    <property type="match status" value="1"/>
</dbReference>
<protein>
    <submittedName>
        <fullName evidence="1">Uncharacterized protein</fullName>
    </submittedName>
</protein>
<dbReference type="EMBL" id="KB200030">
    <property type="protein sequence ID" value="ESP03351.1"/>
    <property type="molecule type" value="Genomic_DNA"/>
</dbReference>
<accession>V4B740</accession>
<proteinExistence type="predicted"/>
<dbReference type="InterPro" id="IPR036322">
    <property type="entry name" value="WD40_repeat_dom_sf"/>
</dbReference>
<sequence>MELSFHDGTIRDLVLIIKRFSLCFYYILGKEMELSFHDGAIRDLVFIIKRFSLCFYYFQGKEMELSFHDGTIRDLVFMQDATNKTSILISGGAGDCKNYVTDCVTGTPIRAMAGHSGELTKFTHYVFCNFQNWHRS</sequence>
<organism evidence="1 2">
    <name type="scientific">Lottia gigantea</name>
    <name type="common">Giant owl limpet</name>
    <dbReference type="NCBI Taxonomy" id="225164"/>
    <lineage>
        <taxon>Eukaryota</taxon>
        <taxon>Metazoa</taxon>
        <taxon>Spiralia</taxon>
        <taxon>Lophotrochozoa</taxon>
        <taxon>Mollusca</taxon>
        <taxon>Gastropoda</taxon>
        <taxon>Patellogastropoda</taxon>
        <taxon>Lottioidea</taxon>
        <taxon>Lottiidae</taxon>
        <taxon>Lottia</taxon>
    </lineage>
</organism>
<dbReference type="KEGG" id="lgi:LOTGIDRAFT_177015"/>
<dbReference type="InterPro" id="IPR040067">
    <property type="entry name" value="WDR47"/>
</dbReference>
<dbReference type="OrthoDB" id="187712at2759"/>